<organism evidence="2 3">
    <name type="scientific">Apiospora rasikravindrae</name>
    <dbReference type="NCBI Taxonomy" id="990691"/>
    <lineage>
        <taxon>Eukaryota</taxon>
        <taxon>Fungi</taxon>
        <taxon>Dikarya</taxon>
        <taxon>Ascomycota</taxon>
        <taxon>Pezizomycotina</taxon>
        <taxon>Sordariomycetes</taxon>
        <taxon>Xylariomycetidae</taxon>
        <taxon>Amphisphaeriales</taxon>
        <taxon>Apiosporaceae</taxon>
        <taxon>Apiospora</taxon>
    </lineage>
</organism>
<evidence type="ECO:0000313" key="3">
    <source>
        <dbReference type="Proteomes" id="UP001444661"/>
    </source>
</evidence>
<name>A0ABR1U0R0_9PEZI</name>
<keyword evidence="1" id="KW-0812">Transmembrane</keyword>
<sequence length="483" mass="53845">MGHPTAANSPDTALTEFEIGMFRQDPWNTQSEVIEIPREGRNSTSANSLIETVVHGTDITLVATLNQYGPTPLFGVFQSSPGIGNASHRAFRSRKNLVSLIPPPTQYTPYVPIDDEHVRHILQSIGKDFQLIDAGFAEFYRVAISHGDWVNTELERLHDAYRNGRSDGTNYPGALGHFLERCAGEKAKSKTVPSERFRSEDRRADTLLCYLQDGFEDPYWEILSDRFIQSCEFGEANTLYKTFVFHVVTSVVSRTRLRLQKLKMEYACELPNAIQDRIQSRLIVLKNMVASITPDTGLPEDLYAYASQRTQRPGTPKYGTATVGSVHSASNEDSTDFEKVSSSMLFILFFALATIPACIGFARYWGMGNEEEAVGLSTDADFMWLIAGNLLALLGNLFAILPLFKLTRGSLRHLLTQAALWLSVALGIASIASYCFVNKCWSSLMSFFSNFFAISAVYFSTQHVGSQNLAEEKGDLAKKMKKE</sequence>
<feature type="transmembrane region" description="Helical" evidence="1">
    <location>
        <begin position="443"/>
        <end position="461"/>
    </location>
</feature>
<feature type="transmembrane region" description="Helical" evidence="1">
    <location>
        <begin position="418"/>
        <end position="437"/>
    </location>
</feature>
<proteinExistence type="predicted"/>
<evidence type="ECO:0000256" key="1">
    <source>
        <dbReference type="SAM" id="Phobius"/>
    </source>
</evidence>
<dbReference type="Proteomes" id="UP001444661">
    <property type="component" value="Unassembled WGS sequence"/>
</dbReference>
<protein>
    <submittedName>
        <fullName evidence="2">Uncharacterized protein</fullName>
    </submittedName>
</protein>
<accession>A0ABR1U0R0</accession>
<dbReference type="EMBL" id="JAQQWK010000002">
    <property type="protein sequence ID" value="KAK8052484.1"/>
    <property type="molecule type" value="Genomic_DNA"/>
</dbReference>
<keyword evidence="1" id="KW-1133">Transmembrane helix</keyword>
<evidence type="ECO:0000313" key="2">
    <source>
        <dbReference type="EMBL" id="KAK8052484.1"/>
    </source>
</evidence>
<comment type="caution">
    <text evidence="2">The sequence shown here is derived from an EMBL/GenBank/DDBJ whole genome shotgun (WGS) entry which is preliminary data.</text>
</comment>
<keyword evidence="1" id="KW-0472">Membrane</keyword>
<feature type="transmembrane region" description="Helical" evidence="1">
    <location>
        <begin position="344"/>
        <end position="362"/>
    </location>
</feature>
<gene>
    <name evidence="2" type="ORF">PG993_003869</name>
</gene>
<reference evidence="2 3" key="1">
    <citation type="submission" date="2023-01" db="EMBL/GenBank/DDBJ databases">
        <title>Analysis of 21 Apiospora genomes using comparative genomics revels a genus with tremendous synthesis potential of carbohydrate active enzymes and secondary metabolites.</title>
        <authorList>
            <person name="Sorensen T."/>
        </authorList>
    </citation>
    <scope>NUCLEOTIDE SEQUENCE [LARGE SCALE GENOMIC DNA]</scope>
    <source>
        <strain evidence="2 3">CBS 33761</strain>
    </source>
</reference>
<feature type="transmembrane region" description="Helical" evidence="1">
    <location>
        <begin position="382"/>
        <end position="406"/>
    </location>
</feature>
<keyword evidence="3" id="KW-1185">Reference proteome</keyword>